<organism evidence="1 2">
    <name type="scientific">Nemania bipapillata</name>
    <dbReference type="NCBI Taxonomy" id="110536"/>
    <lineage>
        <taxon>Eukaryota</taxon>
        <taxon>Fungi</taxon>
        <taxon>Dikarya</taxon>
        <taxon>Ascomycota</taxon>
        <taxon>Pezizomycotina</taxon>
        <taxon>Sordariomycetes</taxon>
        <taxon>Xylariomycetidae</taxon>
        <taxon>Xylariales</taxon>
        <taxon>Xylariaceae</taxon>
        <taxon>Nemania</taxon>
    </lineage>
</organism>
<reference evidence="1" key="1">
    <citation type="submission" date="2022-11" db="EMBL/GenBank/DDBJ databases">
        <title>Genome Sequence of Nemania bipapillata.</title>
        <authorList>
            <person name="Buettner E."/>
        </authorList>
    </citation>
    <scope>NUCLEOTIDE SEQUENCE</scope>
    <source>
        <strain evidence="1">CP14</strain>
    </source>
</reference>
<evidence type="ECO:0000313" key="2">
    <source>
        <dbReference type="Proteomes" id="UP001153334"/>
    </source>
</evidence>
<dbReference type="Proteomes" id="UP001153334">
    <property type="component" value="Unassembled WGS sequence"/>
</dbReference>
<keyword evidence="2" id="KW-1185">Reference proteome</keyword>
<proteinExistence type="predicted"/>
<accession>A0ACC2ICJ2</accession>
<comment type="caution">
    <text evidence="1">The sequence shown here is derived from an EMBL/GenBank/DDBJ whole genome shotgun (WGS) entry which is preliminary data.</text>
</comment>
<sequence length="113" mass="12033">MMVGLSRLSLIATIAAVSAQLQQLQQPLVSQSEDVLLEADKAATKPLVDTELLQARITTESLLRHAEALYGIAKSSEEEFGHPTRVIGSEGKPSSPGPEPYDASEGPCECQCP</sequence>
<protein>
    <submittedName>
        <fullName evidence="1">Uncharacterized protein</fullName>
    </submittedName>
</protein>
<gene>
    <name evidence="1" type="ORF">ONZ43_g5289</name>
</gene>
<evidence type="ECO:0000313" key="1">
    <source>
        <dbReference type="EMBL" id="KAJ8112859.1"/>
    </source>
</evidence>
<name>A0ACC2ICJ2_9PEZI</name>
<dbReference type="EMBL" id="JAPESX010001596">
    <property type="protein sequence ID" value="KAJ8112859.1"/>
    <property type="molecule type" value="Genomic_DNA"/>
</dbReference>